<accession>A0AA41VEY4</accession>
<dbReference type="Proteomes" id="UP001177140">
    <property type="component" value="Unassembled WGS sequence"/>
</dbReference>
<dbReference type="AlphaFoldDB" id="A0AA41VEY4"/>
<keyword evidence="2" id="KW-1185">Reference proteome</keyword>
<sequence>MGLLPIPVNSIRPINDISKEYFCCLMNPQESTWVLPITKKCIIVDFICGSR</sequence>
<protein>
    <submittedName>
        <fullName evidence="1">Uncharacterized protein</fullName>
    </submittedName>
</protein>
<gene>
    <name evidence="1" type="ORF">MKW94_023576</name>
</gene>
<dbReference type="EMBL" id="JAJJMA010207320">
    <property type="protein sequence ID" value="MCL7040001.1"/>
    <property type="molecule type" value="Genomic_DNA"/>
</dbReference>
<proteinExistence type="predicted"/>
<evidence type="ECO:0000313" key="1">
    <source>
        <dbReference type="EMBL" id="MCL7040001.1"/>
    </source>
</evidence>
<comment type="caution">
    <text evidence="1">The sequence shown here is derived from an EMBL/GenBank/DDBJ whole genome shotgun (WGS) entry which is preliminary data.</text>
</comment>
<reference evidence="1" key="1">
    <citation type="submission" date="2022-03" db="EMBL/GenBank/DDBJ databases">
        <title>A functionally conserved STORR gene fusion in Papaver species that diverged 16.8 million years ago.</title>
        <authorList>
            <person name="Catania T."/>
        </authorList>
    </citation>
    <scope>NUCLEOTIDE SEQUENCE</scope>
    <source>
        <strain evidence="1">S-191538</strain>
    </source>
</reference>
<name>A0AA41VEY4_PAPNU</name>
<evidence type="ECO:0000313" key="2">
    <source>
        <dbReference type="Proteomes" id="UP001177140"/>
    </source>
</evidence>
<organism evidence="1 2">
    <name type="scientific">Papaver nudicaule</name>
    <name type="common">Iceland poppy</name>
    <dbReference type="NCBI Taxonomy" id="74823"/>
    <lineage>
        <taxon>Eukaryota</taxon>
        <taxon>Viridiplantae</taxon>
        <taxon>Streptophyta</taxon>
        <taxon>Embryophyta</taxon>
        <taxon>Tracheophyta</taxon>
        <taxon>Spermatophyta</taxon>
        <taxon>Magnoliopsida</taxon>
        <taxon>Ranunculales</taxon>
        <taxon>Papaveraceae</taxon>
        <taxon>Papaveroideae</taxon>
        <taxon>Papaver</taxon>
    </lineage>
</organism>
<feature type="non-terminal residue" evidence="1">
    <location>
        <position position="1"/>
    </location>
</feature>